<evidence type="ECO:0000256" key="1">
    <source>
        <dbReference type="ARBA" id="ARBA00004496"/>
    </source>
</evidence>
<dbReference type="AlphaFoldDB" id="A0A7M5VCR6"/>
<evidence type="ECO:0000256" key="2">
    <source>
        <dbReference type="ARBA" id="ARBA00022490"/>
    </source>
</evidence>
<dbReference type="Pfam" id="PF05729">
    <property type="entry name" value="NACHT"/>
    <property type="match status" value="1"/>
</dbReference>
<feature type="domain" description="NACHT" evidence="5">
    <location>
        <begin position="447"/>
        <end position="605"/>
    </location>
</feature>
<proteinExistence type="predicted"/>
<dbReference type="Proteomes" id="UP000594262">
    <property type="component" value="Unplaced"/>
</dbReference>
<feature type="compositionally biased region" description="Polar residues" evidence="4">
    <location>
        <begin position="31"/>
        <end position="43"/>
    </location>
</feature>
<dbReference type="PANTHER" id="PTHR45690:SF19">
    <property type="entry name" value="NACHT, LRR AND PYD DOMAINS-CONTAINING PROTEIN 3"/>
    <property type="match status" value="1"/>
</dbReference>
<dbReference type="RefSeq" id="XP_066935934.1">
    <property type="nucleotide sequence ID" value="XM_067079833.1"/>
</dbReference>
<evidence type="ECO:0000313" key="7">
    <source>
        <dbReference type="EnsemblMetazoa" id="CLYHEMP011940.1"/>
    </source>
</evidence>
<dbReference type="OrthoDB" id="5966913at2759"/>
<evidence type="ECO:0000313" key="8">
    <source>
        <dbReference type="Proteomes" id="UP000594262"/>
    </source>
</evidence>
<dbReference type="Gene3D" id="3.40.50.300">
    <property type="entry name" value="P-loop containing nucleotide triphosphate hydrolases"/>
    <property type="match status" value="1"/>
</dbReference>
<feature type="compositionally biased region" description="Basic and acidic residues" evidence="4">
    <location>
        <begin position="1"/>
        <end position="12"/>
    </location>
</feature>
<name>A0A7M5VCR6_9CNID</name>
<dbReference type="PANTHER" id="PTHR45690">
    <property type="entry name" value="NACHT, LRR AND PYD DOMAINS-CONTAINING PROTEIN 12"/>
    <property type="match status" value="1"/>
</dbReference>
<dbReference type="GO" id="GO:0005737">
    <property type="term" value="C:cytoplasm"/>
    <property type="evidence" value="ECO:0007669"/>
    <property type="project" value="UniProtKB-SubCell"/>
</dbReference>
<feature type="domain" description="DZIP3-like HEPN" evidence="6">
    <location>
        <begin position="92"/>
        <end position="225"/>
    </location>
</feature>
<comment type="subcellular location">
    <subcellularLocation>
        <location evidence="1">Cytoplasm</location>
    </subcellularLocation>
</comment>
<feature type="region of interest" description="Disordered" evidence="4">
    <location>
        <begin position="1"/>
        <end position="43"/>
    </location>
</feature>
<evidence type="ECO:0000259" key="6">
    <source>
        <dbReference type="Pfam" id="PF18738"/>
    </source>
</evidence>
<protein>
    <recommendedName>
        <fullName evidence="9">NACHT domain-containing protein</fullName>
    </recommendedName>
</protein>
<evidence type="ECO:0008006" key="9">
    <source>
        <dbReference type="Google" id="ProtNLM"/>
    </source>
</evidence>
<dbReference type="SUPFAM" id="SSF52540">
    <property type="entry name" value="P-loop containing nucleoside triphosphate hydrolases"/>
    <property type="match status" value="1"/>
</dbReference>
<evidence type="ECO:0000256" key="3">
    <source>
        <dbReference type="ARBA" id="ARBA00022737"/>
    </source>
</evidence>
<dbReference type="InterPro" id="IPR041249">
    <property type="entry name" value="HEPN_DZIP3"/>
</dbReference>
<sequence>MSSSRSRSEQHLDFGQSSDSSHSIDSKRSNESSGGRSTHTIESAQETGRRIILPKLIEEQVYWLRLTGLIFFFLEDIYKDLLHKTGKLPTNPKELFNVLCKNKHRVEGLLKRQKITQQQYDLIYPRNKKTETWRFDITTFAFIVRYFTNIKPRGGWKLVNKLERGDKSKGALLIEIEHFVTENIEGSEPIKGYCFEELWSHIIYFLKAFKCNISDVKELKTLTFENGVVPEKYWRCLMKAQTLYLSDHQKRIYQDILILQFEDENCENKEDIAKLLEESKITKELVIDFAEQVQSGHLMGTDLYSRMSDINKRLEQSETEKKFLKQMITFERTAHACKSHSHPHHHGDKATAEFEDSVDASFERPEVDIREKSKYRDAQRKLKSSYASMLSRDDTDNDFDCCLQAYENLEMLVKTQSREARKDAQPFISYKEDFTDEKNLFAQSKSVLLRGVPGCGKSYLIRKVISDWVHGCLYTEVQFMFVIDYKEMRTKVYDSISDLVSMMYPAIFKLLTWQEMTAVPNQVMVLIDNWELYCNYGYIQPEESEFIRCMNAALEPKGVLSSHRVLIATRPESMDVITDNMAQVNFSIVDILGFSENTVATYISNFYCYNRKMHKIVKQKLQGNELMRNAVKLPINLWSFCCVHQHNPNVGAVTSLTELYFNKLVMMLQENMQEPRKASGQAGTRLYDNGIIASSMVEAAQCSYQSMTTTTHVQSPMKPIKELLTSIYLFMLNASPLDILLDSKFKGCLPTLAALHGASVSNPTPSTTLTSCFVQRLDVPHNADFLNQLFVTFMAPYKRVREYHLGNEFLLFLQTYYEYQGYLVQNPQLKNKTVHMKFHDMHLLDVSYLIHFLNHEQYQLNVQSIEIHTHEPITKKQLEQLTIHLLTIPKVTIDIKSFGQSSETLYHVFENYHDTREFEVRTKELQITQAYQYDFQYAVNFDWLVFLNHFHLSLKTMDTSYLIGGLENVLPRGIATRQGIHLTHFKLTLRSQIEAIPSTIPSTILTLIKHFMCLKDLQLVFTQADKDEDYLYISIGKAHRTLEEIRKIELPVVKYSIYKALHQEDQIMPNNLQRIVIRGDYCSFEFIMNAEEKNKIALVVDRDDENFVDVELMTF</sequence>
<dbReference type="Pfam" id="PF18738">
    <property type="entry name" value="HEPN_DZIP3"/>
    <property type="match status" value="1"/>
</dbReference>
<dbReference type="InterPro" id="IPR027417">
    <property type="entry name" value="P-loop_NTPase"/>
</dbReference>
<keyword evidence="3" id="KW-0677">Repeat</keyword>
<keyword evidence="2" id="KW-0963">Cytoplasm</keyword>
<reference evidence="7" key="1">
    <citation type="submission" date="2021-01" db="UniProtKB">
        <authorList>
            <consortium name="EnsemblMetazoa"/>
        </authorList>
    </citation>
    <scope>IDENTIFICATION</scope>
</reference>
<dbReference type="InterPro" id="IPR007111">
    <property type="entry name" value="NACHT_NTPase"/>
</dbReference>
<evidence type="ECO:0000259" key="5">
    <source>
        <dbReference type="Pfam" id="PF05729"/>
    </source>
</evidence>
<dbReference type="InterPro" id="IPR050637">
    <property type="entry name" value="NLRP_innate_immun_reg"/>
</dbReference>
<dbReference type="GeneID" id="136823660"/>
<evidence type="ECO:0000256" key="4">
    <source>
        <dbReference type="SAM" id="MobiDB-lite"/>
    </source>
</evidence>
<dbReference type="EnsemblMetazoa" id="CLYHEMT011940.1">
    <property type="protein sequence ID" value="CLYHEMP011940.1"/>
    <property type="gene ID" value="CLYHEMG011940"/>
</dbReference>
<organism evidence="7 8">
    <name type="scientific">Clytia hemisphaerica</name>
    <dbReference type="NCBI Taxonomy" id="252671"/>
    <lineage>
        <taxon>Eukaryota</taxon>
        <taxon>Metazoa</taxon>
        <taxon>Cnidaria</taxon>
        <taxon>Hydrozoa</taxon>
        <taxon>Hydroidolina</taxon>
        <taxon>Leptothecata</taxon>
        <taxon>Obeliida</taxon>
        <taxon>Clytiidae</taxon>
        <taxon>Clytia</taxon>
    </lineage>
</organism>
<keyword evidence="8" id="KW-1185">Reference proteome</keyword>
<accession>A0A7M5VCR6</accession>